<dbReference type="Gene3D" id="1.10.287.470">
    <property type="entry name" value="Helix hairpin bin"/>
    <property type="match status" value="1"/>
</dbReference>
<dbReference type="PANTHER" id="PTHR30469:SF12">
    <property type="entry name" value="MULTIDRUG RESISTANCE PROTEIN MDTA"/>
    <property type="match status" value="1"/>
</dbReference>
<keyword evidence="4" id="KW-1185">Reference proteome</keyword>
<organism evidence="3 4">
    <name type="scientific">Alteromonas profundi</name>
    <dbReference type="NCBI Taxonomy" id="2696062"/>
    <lineage>
        <taxon>Bacteria</taxon>
        <taxon>Pseudomonadati</taxon>
        <taxon>Pseudomonadota</taxon>
        <taxon>Gammaproteobacteria</taxon>
        <taxon>Alteromonadales</taxon>
        <taxon>Alteromonadaceae</taxon>
        <taxon>Alteromonas/Salinimonas group</taxon>
        <taxon>Alteromonas</taxon>
    </lineage>
</organism>
<dbReference type="Gene3D" id="2.40.30.170">
    <property type="match status" value="1"/>
</dbReference>
<dbReference type="NCBIfam" id="TIGR01730">
    <property type="entry name" value="RND_mfp"/>
    <property type="match status" value="1"/>
</dbReference>
<feature type="coiled-coil region" evidence="2">
    <location>
        <begin position="102"/>
        <end position="182"/>
    </location>
</feature>
<accession>A0A7X5LKB0</accession>
<evidence type="ECO:0000313" key="4">
    <source>
        <dbReference type="Proteomes" id="UP000470213"/>
    </source>
</evidence>
<dbReference type="GO" id="GO:1990281">
    <property type="term" value="C:efflux pump complex"/>
    <property type="evidence" value="ECO:0007669"/>
    <property type="project" value="TreeGrafter"/>
</dbReference>
<proteinExistence type="inferred from homology"/>
<name>A0A7X5LKB0_9ALTE</name>
<dbReference type="AlphaFoldDB" id="A0A7X5LKB0"/>
<dbReference type="InterPro" id="IPR006143">
    <property type="entry name" value="RND_pump_MFP"/>
</dbReference>
<reference evidence="3 4" key="1">
    <citation type="submission" date="2020-01" db="EMBL/GenBank/DDBJ databases">
        <authorList>
            <person name="Chen J."/>
            <person name="Zhu S."/>
            <person name="Yang J."/>
        </authorList>
    </citation>
    <scope>NUCLEOTIDE SEQUENCE [LARGE SCALE GENOMIC DNA]</scope>
    <source>
        <strain evidence="3 4">345S023</strain>
    </source>
</reference>
<dbReference type="PANTHER" id="PTHR30469">
    <property type="entry name" value="MULTIDRUG RESISTANCE PROTEIN MDTA"/>
    <property type="match status" value="1"/>
</dbReference>
<gene>
    <name evidence="3" type="ORF">GTH32_06880</name>
</gene>
<dbReference type="GO" id="GO:0015562">
    <property type="term" value="F:efflux transmembrane transporter activity"/>
    <property type="evidence" value="ECO:0007669"/>
    <property type="project" value="TreeGrafter"/>
</dbReference>
<comment type="similarity">
    <text evidence="1">Belongs to the membrane fusion protein (MFP) (TC 8.A.1) family.</text>
</comment>
<sequence length="384" mass="42186">MTWLKIALPLGVLVAGYFAMKGIEVSAADNVEKEVVDTRPTVTTFSLSPENITVTLSSYGEVLPLETTNLAAQVTGEVESWNPKFVSGGIVRRGETLFSIEKDSYEAALLLAEANLSSAQAQLIQEQAQAEVARIEAKTMPDARVTDLYLRKPQMMSAEAAVKSAQAQLKIAQRDLENCQVKAPYDALIVSRDISTGDYITQGTSAAVINNVEYAEVTFPVAGFDRHFLSDEIIGSEATLVLDDQQNTHIPVTIHRDTGVIDNATRMTHLVARISDPYAINDSNPAIKFGTYATVLFKGVTLENVFRVPQELVTNRTLWTLDEENNLVSHTVEVIREDGSDFLLRGTFDANSVVQSLPEYPQEGMPVRVINHNDDLVANRVKTQ</sequence>
<dbReference type="EMBL" id="JAAAWN010000007">
    <property type="protein sequence ID" value="NDV90923.1"/>
    <property type="molecule type" value="Genomic_DNA"/>
</dbReference>
<evidence type="ECO:0000313" key="3">
    <source>
        <dbReference type="EMBL" id="NDV90923.1"/>
    </source>
</evidence>
<dbReference type="Proteomes" id="UP000470213">
    <property type="component" value="Unassembled WGS sequence"/>
</dbReference>
<keyword evidence="2" id="KW-0175">Coiled coil</keyword>
<dbReference type="RefSeq" id="WP_163084514.1">
    <property type="nucleotide sequence ID" value="NZ_JAAAWN010000007.1"/>
</dbReference>
<evidence type="ECO:0000256" key="1">
    <source>
        <dbReference type="ARBA" id="ARBA00009477"/>
    </source>
</evidence>
<dbReference type="Gene3D" id="2.40.50.100">
    <property type="match status" value="1"/>
</dbReference>
<protein>
    <submittedName>
        <fullName evidence="3">Efflux RND transporter periplasmic adaptor subunit</fullName>
    </submittedName>
</protein>
<comment type="caution">
    <text evidence="3">The sequence shown here is derived from an EMBL/GenBank/DDBJ whole genome shotgun (WGS) entry which is preliminary data.</text>
</comment>
<dbReference type="SUPFAM" id="SSF111369">
    <property type="entry name" value="HlyD-like secretion proteins"/>
    <property type="match status" value="1"/>
</dbReference>
<evidence type="ECO:0000256" key="2">
    <source>
        <dbReference type="SAM" id="Coils"/>
    </source>
</evidence>